<protein>
    <submittedName>
        <fullName evidence="1">Uncharacterized protein</fullName>
    </submittedName>
</protein>
<reference evidence="1" key="1">
    <citation type="journal article" date="2014" name="Front. Microbiol.">
        <title>High frequency of phylogenetically diverse reductive dehalogenase-homologous genes in deep subseafloor sedimentary metagenomes.</title>
        <authorList>
            <person name="Kawai M."/>
            <person name="Futagami T."/>
            <person name="Toyoda A."/>
            <person name="Takaki Y."/>
            <person name="Nishi S."/>
            <person name="Hori S."/>
            <person name="Arai W."/>
            <person name="Tsubouchi T."/>
            <person name="Morono Y."/>
            <person name="Uchiyama I."/>
            <person name="Ito T."/>
            <person name="Fujiyama A."/>
            <person name="Inagaki F."/>
            <person name="Takami H."/>
        </authorList>
    </citation>
    <scope>NUCLEOTIDE SEQUENCE</scope>
    <source>
        <strain evidence="1">Expedition CK06-06</strain>
    </source>
</reference>
<gene>
    <name evidence="1" type="ORF">S12H4_47408</name>
</gene>
<comment type="caution">
    <text evidence="1">The sequence shown here is derived from an EMBL/GenBank/DDBJ whole genome shotgun (WGS) entry which is preliminary data.</text>
</comment>
<evidence type="ECO:0000313" key="1">
    <source>
        <dbReference type="EMBL" id="GAJ10292.1"/>
    </source>
</evidence>
<name>X1V3A6_9ZZZZ</name>
<sequence>MYVTAGDTSGTQGSYTRNFTVTKVIGRIGGFAESEDTRFRITIPEDMYDNTYWIVIATEEMGLPSSSYTPLSNVYKCGPDGKSINVPSVIRFSFDKEIFNDNKLQ</sequence>
<proteinExistence type="predicted"/>
<dbReference type="AlphaFoldDB" id="X1V3A6"/>
<accession>X1V3A6</accession>
<feature type="non-terminal residue" evidence="1">
    <location>
        <position position="105"/>
    </location>
</feature>
<dbReference type="EMBL" id="BARW01029514">
    <property type="protein sequence ID" value="GAJ10292.1"/>
    <property type="molecule type" value="Genomic_DNA"/>
</dbReference>
<organism evidence="1">
    <name type="scientific">marine sediment metagenome</name>
    <dbReference type="NCBI Taxonomy" id="412755"/>
    <lineage>
        <taxon>unclassified sequences</taxon>
        <taxon>metagenomes</taxon>
        <taxon>ecological metagenomes</taxon>
    </lineage>
</organism>